<keyword evidence="1" id="KW-0233">DNA recombination</keyword>
<dbReference type="Gene3D" id="1.10.443.10">
    <property type="entry name" value="Intergrase catalytic core"/>
    <property type="match status" value="1"/>
</dbReference>
<dbReference type="InterPro" id="IPR013762">
    <property type="entry name" value="Integrase-like_cat_sf"/>
</dbReference>
<accession>A0A0M8MRL1</accession>
<dbReference type="EMBL" id="LAVO01000001">
    <property type="protein sequence ID" value="KOS12241.1"/>
    <property type="molecule type" value="Genomic_DNA"/>
</dbReference>
<dbReference type="AlphaFoldDB" id="A0A0M8MRL1"/>
<name>A0A0M8MRL1_9MICO</name>
<proteinExistence type="predicted"/>
<evidence type="ECO:0000256" key="1">
    <source>
        <dbReference type="ARBA" id="ARBA00023172"/>
    </source>
</evidence>
<gene>
    <name evidence="2" type="ORF">XI38_02375</name>
</gene>
<reference evidence="2" key="1">
    <citation type="submission" date="2015-04" db="EMBL/GenBank/DDBJ databases">
        <title>Complete genome sequence of Microbacterium chocolatum SIT 101, a bacterium enantioselectively hydrolyzing mesomeric diesters.</title>
        <authorList>
            <person name="Li X."/>
            <person name="Xu Y."/>
        </authorList>
    </citation>
    <scope>NUCLEOTIDE SEQUENCE [LARGE SCALE GENOMIC DNA]</scope>
    <source>
        <strain evidence="2">SIT 101</strain>
    </source>
</reference>
<evidence type="ECO:0000313" key="3">
    <source>
        <dbReference type="Proteomes" id="UP000037737"/>
    </source>
</evidence>
<dbReference type="GO" id="GO:0015074">
    <property type="term" value="P:DNA integration"/>
    <property type="evidence" value="ECO:0007669"/>
    <property type="project" value="InterPro"/>
</dbReference>
<dbReference type="InterPro" id="IPR011010">
    <property type="entry name" value="DNA_brk_join_enz"/>
</dbReference>
<dbReference type="GO" id="GO:0006310">
    <property type="term" value="P:DNA recombination"/>
    <property type="evidence" value="ECO:0007669"/>
    <property type="project" value="UniProtKB-KW"/>
</dbReference>
<dbReference type="GO" id="GO:0003677">
    <property type="term" value="F:DNA binding"/>
    <property type="evidence" value="ECO:0007669"/>
    <property type="project" value="InterPro"/>
</dbReference>
<evidence type="ECO:0000313" key="2">
    <source>
        <dbReference type="EMBL" id="KOS12241.1"/>
    </source>
</evidence>
<sequence length="359" mass="41003">MADNKTGAEPLYINRITRWADTSWAEKHHETLIAHVGKFRDTEQSRSLAKALSRCSYATLTAPALQIVNEDLDDDDPLGISAFVRDSVSIAAPCTAYAAKLLMTTARRYVTWCVRDMGWPLDAHTLWSPRAIDLYATTANQELTEGSRRNYRGQLMRVSEVLLPHDHPERPTPLSNRQTSAPYNPAEIAGFREWATSQLTPEKRDRAMTMLVLCAGAGLRPSEIPLVFPKHVVVDSSGIVITAPGEYPREVPLLAEWEEWMHALLERRPAEENLWGKVNRRTTNNLTSSFTENSFGNPPRADRLRHTWLVRHLEAGVPMKDLFRAAGVKKMQHLHLFFEYIELRDESDYRRIFRSEEQE</sequence>
<organism evidence="2 3">
    <name type="scientific">Microbacterium aurantiacum</name>
    <dbReference type="NCBI Taxonomy" id="162393"/>
    <lineage>
        <taxon>Bacteria</taxon>
        <taxon>Bacillati</taxon>
        <taxon>Actinomycetota</taxon>
        <taxon>Actinomycetes</taxon>
        <taxon>Micrococcales</taxon>
        <taxon>Microbacteriaceae</taxon>
        <taxon>Microbacterium</taxon>
    </lineage>
</organism>
<dbReference type="OrthoDB" id="5189518at2"/>
<keyword evidence="3" id="KW-1185">Reference proteome</keyword>
<protein>
    <recommendedName>
        <fullName evidence="4">Tyr recombinase domain-containing protein</fullName>
    </recommendedName>
</protein>
<evidence type="ECO:0008006" key="4">
    <source>
        <dbReference type="Google" id="ProtNLM"/>
    </source>
</evidence>
<dbReference type="Proteomes" id="UP000037737">
    <property type="component" value="Unassembled WGS sequence"/>
</dbReference>
<dbReference type="SUPFAM" id="SSF56349">
    <property type="entry name" value="DNA breaking-rejoining enzymes"/>
    <property type="match status" value="1"/>
</dbReference>
<dbReference type="PATRIC" id="fig|84292.3.peg.493"/>
<comment type="caution">
    <text evidence="2">The sequence shown here is derived from an EMBL/GenBank/DDBJ whole genome shotgun (WGS) entry which is preliminary data.</text>
</comment>
<dbReference type="KEGG" id="mcw:A8L33_03910"/>